<feature type="compositionally biased region" description="Acidic residues" evidence="1">
    <location>
        <begin position="189"/>
        <end position="207"/>
    </location>
</feature>
<evidence type="ECO:0000313" key="3">
    <source>
        <dbReference type="EMBL" id="TPX12226.1"/>
    </source>
</evidence>
<keyword evidence="4" id="KW-1185">Reference proteome</keyword>
<accession>A0A507AZJ4</accession>
<dbReference type="GeneID" id="41974559"/>
<dbReference type="InterPro" id="IPR002775">
    <property type="entry name" value="DNA/RNA-bd_Alba-like"/>
</dbReference>
<feature type="domain" description="DNA/RNA-binding protein Alba-like" evidence="2">
    <location>
        <begin position="83"/>
        <end position="152"/>
    </location>
</feature>
<proteinExistence type="predicted"/>
<gene>
    <name evidence="3" type="ORF">E0L32_007112</name>
</gene>
<name>A0A507AZJ4_9PEZI</name>
<organism evidence="3 4">
    <name type="scientific">Thyridium curvatum</name>
    <dbReference type="NCBI Taxonomy" id="1093900"/>
    <lineage>
        <taxon>Eukaryota</taxon>
        <taxon>Fungi</taxon>
        <taxon>Dikarya</taxon>
        <taxon>Ascomycota</taxon>
        <taxon>Pezizomycotina</taxon>
        <taxon>Sordariomycetes</taxon>
        <taxon>Sordariomycetidae</taxon>
        <taxon>Thyridiales</taxon>
        <taxon>Thyridiaceae</taxon>
        <taxon>Thyridium</taxon>
    </lineage>
</organism>
<comment type="caution">
    <text evidence="3">The sequence shown here is derived from an EMBL/GenBank/DDBJ whole genome shotgun (WGS) entry which is preliminary data.</text>
</comment>
<dbReference type="GO" id="GO:0003676">
    <property type="term" value="F:nucleic acid binding"/>
    <property type="evidence" value="ECO:0007669"/>
    <property type="project" value="InterPro"/>
</dbReference>
<feature type="region of interest" description="Disordered" evidence="1">
    <location>
        <begin position="159"/>
        <end position="212"/>
    </location>
</feature>
<dbReference type="EMBL" id="SKBQ01000042">
    <property type="protein sequence ID" value="TPX12226.1"/>
    <property type="molecule type" value="Genomic_DNA"/>
</dbReference>
<evidence type="ECO:0000259" key="2">
    <source>
        <dbReference type="Pfam" id="PF01918"/>
    </source>
</evidence>
<dbReference type="RefSeq" id="XP_030993937.1">
    <property type="nucleotide sequence ID" value="XM_031141820.1"/>
</dbReference>
<dbReference type="AlphaFoldDB" id="A0A507AZJ4"/>
<dbReference type="OrthoDB" id="424402at2759"/>
<feature type="compositionally biased region" description="Polar residues" evidence="1">
    <location>
        <begin position="1"/>
        <end position="15"/>
    </location>
</feature>
<evidence type="ECO:0000256" key="1">
    <source>
        <dbReference type="SAM" id="MobiDB-lite"/>
    </source>
</evidence>
<dbReference type="Pfam" id="PF01918">
    <property type="entry name" value="Alba"/>
    <property type="match status" value="1"/>
</dbReference>
<evidence type="ECO:0000313" key="4">
    <source>
        <dbReference type="Proteomes" id="UP000319257"/>
    </source>
</evidence>
<dbReference type="InParanoid" id="A0A507AZJ4"/>
<feature type="region of interest" description="Disordered" evidence="1">
    <location>
        <begin position="1"/>
        <end position="59"/>
    </location>
</feature>
<sequence length="267" mass="29752">MASPNGTRLQPSSTPSKKRKHDNDDDQPQPEGGGKAPPANNGRHKRQLTGPSTSQIARTLPLEPHSAVLGELRASYDVLTLSVISSSKIEKRVTAALAHLGRFHPSDMAVRPGVVMLHARARDAGKMISIAELVRRRLAEGGYKWYQYNRLYDVETQVRDAGPPPSVVEETVLLKKGPRPSKGGHAEKDEQDEEDEEEEDDDEDDFEAMPTRFKDAVMERKNTVAKPYMSVMLSRVPIPELQAKAIFTCQSNEAQIEYQRRKKMGLA</sequence>
<reference evidence="3 4" key="1">
    <citation type="submission" date="2019-06" db="EMBL/GenBank/DDBJ databases">
        <title>Draft genome sequence of the filamentous fungus Phialemoniopsis curvata isolated from diesel fuel.</title>
        <authorList>
            <person name="Varaljay V.A."/>
            <person name="Lyon W.J."/>
            <person name="Crouch A.L."/>
            <person name="Drake C.E."/>
            <person name="Hollomon J.M."/>
            <person name="Nadeau L.J."/>
            <person name="Nunn H.S."/>
            <person name="Stevenson B.S."/>
            <person name="Bojanowski C.L."/>
            <person name="Crookes-Goodson W.J."/>
        </authorList>
    </citation>
    <scope>NUCLEOTIDE SEQUENCE [LARGE SCALE GENOMIC DNA]</scope>
    <source>
        <strain evidence="3 4">D216</strain>
    </source>
</reference>
<protein>
    <recommendedName>
        <fullName evidence="2">DNA/RNA-binding protein Alba-like domain-containing protein</fullName>
    </recommendedName>
</protein>
<dbReference type="Proteomes" id="UP000319257">
    <property type="component" value="Unassembled WGS sequence"/>
</dbReference>